<evidence type="ECO:0000256" key="3">
    <source>
        <dbReference type="ARBA" id="ARBA00012513"/>
    </source>
</evidence>
<keyword evidence="6" id="KW-0479">Metal-binding</keyword>
<protein>
    <recommendedName>
        <fullName evidence="3">non-specific serine/threonine protein kinase</fullName>
        <ecNumber evidence="3">2.7.11.1</ecNumber>
    </recommendedName>
</protein>
<feature type="domain" description="EF-hand" evidence="17">
    <location>
        <begin position="485"/>
        <end position="520"/>
    </location>
</feature>
<keyword evidence="7" id="KW-0677">Repeat</keyword>
<dbReference type="InterPro" id="IPR017441">
    <property type="entry name" value="Protein_kinase_ATP_BS"/>
</dbReference>
<dbReference type="InterPro" id="IPR008271">
    <property type="entry name" value="Ser/Thr_kinase_AS"/>
</dbReference>
<dbReference type="SUPFAM" id="SSF56112">
    <property type="entry name" value="Protein kinase-like (PK-like)"/>
    <property type="match status" value="1"/>
</dbReference>
<keyword evidence="8 15" id="KW-0547">Nucleotide-binding</keyword>
<dbReference type="OrthoDB" id="424326at2759"/>
<dbReference type="VEuPathDB" id="CryptoDB:CHUDEA4_3330"/>
<dbReference type="EMBL" id="JTAI01000020">
    <property type="protein sequence ID" value="PPS96218.1"/>
    <property type="molecule type" value="Genomic_DNA"/>
</dbReference>
<dbReference type="SUPFAM" id="SSF47473">
    <property type="entry name" value="EF-hand"/>
    <property type="match status" value="2"/>
</dbReference>
<keyword evidence="10" id="KW-0106">Calcium</keyword>
<comment type="catalytic activity">
    <reaction evidence="14">
        <text>L-seryl-[protein] + ATP = O-phospho-L-seryl-[protein] + ADP + H(+)</text>
        <dbReference type="Rhea" id="RHEA:17989"/>
        <dbReference type="Rhea" id="RHEA-COMP:9863"/>
        <dbReference type="Rhea" id="RHEA-COMP:11604"/>
        <dbReference type="ChEBI" id="CHEBI:15378"/>
        <dbReference type="ChEBI" id="CHEBI:29999"/>
        <dbReference type="ChEBI" id="CHEBI:30616"/>
        <dbReference type="ChEBI" id="CHEBI:83421"/>
        <dbReference type="ChEBI" id="CHEBI:456216"/>
        <dbReference type="EC" id="2.7.11.1"/>
    </reaction>
</comment>
<evidence type="ECO:0000256" key="7">
    <source>
        <dbReference type="ARBA" id="ARBA00022737"/>
    </source>
</evidence>
<keyword evidence="5" id="KW-0808">Transferase</keyword>
<evidence type="ECO:0000256" key="9">
    <source>
        <dbReference type="ARBA" id="ARBA00022777"/>
    </source>
</evidence>
<dbReference type="SMART" id="SM00220">
    <property type="entry name" value="S_TKc"/>
    <property type="match status" value="1"/>
</dbReference>
<dbReference type="GO" id="GO:0004674">
    <property type="term" value="F:protein serine/threonine kinase activity"/>
    <property type="evidence" value="ECO:0007669"/>
    <property type="project" value="UniProtKB-KW"/>
</dbReference>
<dbReference type="EMBL" id="LN877950">
    <property type="protein sequence ID" value="CUV05755.1"/>
    <property type="molecule type" value="Genomic_DNA"/>
</dbReference>
<reference evidence="19 20" key="1">
    <citation type="submission" date="2014-11" db="EMBL/GenBank/DDBJ databases">
        <title>Comparative genomic analysis of Cryptosporidium hominis reveals occurrence of genetic recombination in virulent subtypes.</title>
        <authorList>
            <person name="Guo Y."/>
            <person name="Tang K."/>
            <person name="Frace M."/>
            <person name="Li N."/>
            <person name="Roellig D.M."/>
            <person name="Sammons S."/>
            <person name="Knipe K."/>
            <person name="Rowe L."/>
            <person name="Feng Y."/>
            <person name="Xiao L."/>
        </authorList>
    </citation>
    <scope>NUCLEOTIDE SEQUENCE [LARGE SCALE GENOMIC DNA]</scope>
    <source>
        <strain evidence="19">30976</strain>
    </source>
</reference>
<evidence type="ECO:0000256" key="6">
    <source>
        <dbReference type="ARBA" id="ARBA00022723"/>
    </source>
</evidence>
<dbReference type="SMART" id="SM00054">
    <property type="entry name" value="EFh"/>
    <property type="match status" value="6"/>
</dbReference>
<evidence type="ECO:0000256" key="4">
    <source>
        <dbReference type="ARBA" id="ARBA00022527"/>
    </source>
</evidence>
<evidence type="ECO:0000256" key="8">
    <source>
        <dbReference type="ARBA" id="ARBA00022741"/>
    </source>
</evidence>
<comment type="subunit">
    <text evidence="2">Monomer.</text>
</comment>
<evidence type="ECO:0000256" key="2">
    <source>
        <dbReference type="ARBA" id="ARBA00011245"/>
    </source>
</evidence>
<dbReference type="InterPro" id="IPR018247">
    <property type="entry name" value="EF_Hand_1_Ca_BS"/>
</dbReference>
<dbReference type="InterPro" id="IPR000719">
    <property type="entry name" value="Prot_kinase_dom"/>
</dbReference>
<dbReference type="InterPro" id="IPR011992">
    <property type="entry name" value="EF-hand-dom_pair"/>
</dbReference>
<dbReference type="Pfam" id="PF13499">
    <property type="entry name" value="EF-hand_7"/>
    <property type="match status" value="3"/>
</dbReference>
<comment type="similarity">
    <text evidence="12">Belongs to the protein kinase superfamily. Ser/Thr protein kinase family. CDPK subfamily.</text>
</comment>
<accession>A0A0S4TGB0</accession>
<dbReference type="VEuPathDB" id="CryptoDB:GY17_00001809"/>
<feature type="domain" description="EF-hand" evidence="17">
    <location>
        <begin position="591"/>
        <end position="622"/>
    </location>
</feature>
<gene>
    <name evidence="18" type="ORF">CHUDEA4_3330</name>
    <name evidence="19" type="ORF">GY17_00001809</name>
</gene>
<name>A0A0S4TGB0_CRYHO</name>
<evidence type="ECO:0000256" key="12">
    <source>
        <dbReference type="ARBA" id="ARBA00024334"/>
    </source>
</evidence>
<feature type="binding site" evidence="15">
    <location>
        <position position="209"/>
    </location>
    <ligand>
        <name>ATP</name>
        <dbReference type="ChEBI" id="CHEBI:30616"/>
    </ligand>
</feature>
<dbReference type="AlphaFoldDB" id="A0A0S4TGB0"/>
<dbReference type="Gene3D" id="1.10.510.10">
    <property type="entry name" value="Transferase(Phosphotransferase) domain 1"/>
    <property type="match status" value="1"/>
</dbReference>
<dbReference type="PROSITE" id="PS50222">
    <property type="entry name" value="EF_HAND_2"/>
    <property type="match status" value="4"/>
</dbReference>
<reference evidence="18" key="2">
    <citation type="submission" date="2015-08" db="EMBL/GenBank/DDBJ databases">
        <authorList>
            <person name="Babu N.S."/>
            <person name="Beckwith C.J."/>
            <person name="Beseler K.G."/>
            <person name="Brison A."/>
            <person name="Carone J.V."/>
            <person name="Caskin T.P."/>
            <person name="Diamond M."/>
            <person name="Durham M.E."/>
            <person name="Foxe J.M."/>
            <person name="Go M."/>
            <person name="Henderson B.A."/>
            <person name="Jones I.B."/>
            <person name="McGettigan J.A."/>
            <person name="Micheletti S.J."/>
            <person name="Nasrallah M.E."/>
            <person name="Ortiz D."/>
            <person name="Piller C.R."/>
            <person name="Privatt S.R."/>
            <person name="Schneider S.L."/>
            <person name="Sharp S."/>
            <person name="Smith T.C."/>
            <person name="Stanton J.D."/>
            <person name="Ullery H.E."/>
            <person name="Wilson R.J."/>
            <person name="Serrano M.G."/>
            <person name="Buck G."/>
            <person name="Lee V."/>
            <person name="Wang Y."/>
            <person name="Carvalho R."/>
            <person name="Voegtly L."/>
            <person name="Shi R."/>
            <person name="Duckworth R."/>
            <person name="Johnson A."/>
            <person name="Loviza R."/>
            <person name="Walstead R."/>
            <person name="Shah Z."/>
            <person name="Kiflezghi M."/>
            <person name="Wade K."/>
            <person name="Ball S.L."/>
            <person name="Bradley K.W."/>
            <person name="Asai D.J."/>
            <person name="Bowman C.A."/>
            <person name="Russell D.A."/>
            <person name="Pope W.H."/>
            <person name="Jacobs-Sera D."/>
            <person name="Hendrix R.W."/>
            <person name="Hatfull G.F."/>
        </authorList>
    </citation>
    <scope>NUCLEOTIDE SEQUENCE [LARGE SCALE GENOMIC DNA]</scope>
</reference>
<dbReference type="PROSITE" id="PS50011">
    <property type="entry name" value="PROTEIN_KINASE_DOM"/>
    <property type="match status" value="1"/>
</dbReference>
<dbReference type="InterPro" id="IPR002048">
    <property type="entry name" value="EF_hand_dom"/>
</dbReference>
<evidence type="ECO:0000313" key="18">
    <source>
        <dbReference type="EMBL" id="CUV05755.1"/>
    </source>
</evidence>
<dbReference type="PROSITE" id="PS00107">
    <property type="entry name" value="PROTEIN_KINASE_ATP"/>
    <property type="match status" value="1"/>
</dbReference>
<feature type="domain" description="EF-hand" evidence="17">
    <location>
        <begin position="111"/>
        <end position="146"/>
    </location>
</feature>
<sequence length="622" mass="71533">MSSEYTDDGFAENEYDKYIDYANVEQLEDSNQEQYYDYGADDQDQYQEQEQSNLEAIRTRLAMALSSKSSFLQSAKSSFSQFDEEKRGKLNYTETKRLLERLAINLELPPIDDKMLKVIFAKYDVGKTGFLNFEQFAKFFWHLLNSIREKYYPEKSILVTRDQFVRRTSLKKADDIESIFSFDKKIGEGSFGKVFLVRERCSGLTRVCKIIDRSLSNMSLEQIEAEVAVLKSLDHPNIIKIFEVYEDKEHMYIIMENCGGGELFERIHEAVSKGFRLSERYVAHIMRQIMAALAYFHSRNIVHKDLKPENILMQEKSHHSSIKIIDFGLAEIFKSVDDHSNHAAGTVLYMAPEVFLRDITTECDVWSAGVVMYFLLAGTLPFTGRSIKEVRNSVLNTEPKYEEDCVHITPEGIDLLQLMLQKDPACRPTAREVLSHPWFRYSKSNNEPICINNRLLHNLKNYMKQNQLKHALVNMMAHQLNVTGPQIKQITKAFKSLDQDGNGVLTPEELISGLQSAGVPQWDINRIVQSMDVDDTGFISYTEFLAACYEWRDSELGVIRAAFNKMDIDGDGKLSVNEFEKVLCSGDQKLLVHKDWDSIIKAADTNGDGVVDWNEFLDYMIN</sequence>
<reference evidence="19 20" key="3">
    <citation type="submission" date="2017-10" db="EMBL/GenBank/DDBJ databases">
        <title>Consistent, comparative and evidence-based genome annotation and re-annotation for the closely-related species, Cryptosporidium parvum, C. hominis and C. tyzzeri.</title>
        <authorList>
            <person name="Baptista R.P."/>
            <person name="Li Y."/>
            <person name="Sateriale A."/>
            <person name="Striepen B."/>
            <person name="Kissinger J.C."/>
        </authorList>
    </citation>
    <scope>NUCLEOTIDE SEQUENCE [LARGE SCALE GENOMIC DNA]</scope>
    <source>
        <strain evidence="19">30976</strain>
    </source>
</reference>
<evidence type="ECO:0000256" key="14">
    <source>
        <dbReference type="ARBA" id="ARBA00048679"/>
    </source>
</evidence>
<dbReference type="InterPro" id="IPR050205">
    <property type="entry name" value="CDPK_Ser/Thr_kinases"/>
</dbReference>
<feature type="domain" description="EF-hand" evidence="17">
    <location>
        <begin position="554"/>
        <end position="589"/>
    </location>
</feature>
<organism evidence="18">
    <name type="scientific">Cryptosporidium hominis</name>
    <dbReference type="NCBI Taxonomy" id="237895"/>
    <lineage>
        <taxon>Eukaryota</taxon>
        <taxon>Sar</taxon>
        <taxon>Alveolata</taxon>
        <taxon>Apicomplexa</taxon>
        <taxon>Conoidasida</taxon>
        <taxon>Coccidia</taxon>
        <taxon>Eucoccidiorida</taxon>
        <taxon>Eimeriorina</taxon>
        <taxon>Cryptosporidiidae</taxon>
        <taxon>Cryptosporidium</taxon>
    </lineage>
</organism>
<dbReference type="VEuPathDB" id="CryptoDB:Chro.40377"/>
<keyword evidence="11 15" id="KW-0067">ATP-binding</keyword>
<dbReference type="PANTHER" id="PTHR24349">
    <property type="entry name" value="SERINE/THREONINE-PROTEIN KINASE"/>
    <property type="match status" value="1"/>
</dbReference>
<dbReference type="Gene3D" id="3.30.200.20">
    <property type="entry name" value="Phosphorylase Kinase, domain 1"/>
    <property type="match status" value="1"/>
</dbReference>
<dbReference type="VEuPathDB" id="CryptoDB:ChTU502y2012_408g0280"/>
<dbReference type="Gene3D" id="1.10.238.10">
    <property type="entry name" value="EF-hand"/>
    <property type="match status" value="3"/>
</dbReference>
<dbReference type="Proteomes" id="UP000199752">
    <property type="component" value="Chromosome 4"/>
</dbReference>
<dbReference type="PROSITE" id="PS00018">
    <property type="entry name" value="EF_HAND_1"/>
    <property type="match status" value="3"/>
</dbReference>
<feature type="domain" description="Protein kinase" evidence="16">
    <location>
        <begin position="180"/>
        <end position="439"/>
    </location>
</feature>
<dbReference type="InterPro" id="IPR011009">
    <property type="entry name" value="Kinase-like_dom_sf"/>
</dbReference>
<evidence type="ECO:0000259" key="16">
    <source>
        <dbReference type="PROSITE" id="PS50011"/>
    </source>
</evidence>
<keyword evidence="20" id="KW-1185">Reference proteome</keyword>
<evidence type="ECO:0000256" key="10">
    <source>
        <dbReference type="ARBA" id="ARBA00022837"/>
    </source>
</evidence>
<keyword evidence="4" id="KW-0723">Serine/threonine-protein kinase</keyword>
<dbReference type="GO" id="GO:0005524">
    <property type="term" value="F:ATP binding"/>
    <property type="evidence" value="ECO:0007669"/>
    <property type="project" value="UniProtKB-UniRule"/>
</dbReference>
<dbReference type="Proteomes" id="UP001429100">
    <property type="component" value="Unassembled WGS sequence"/>
</dbReference>
<evidence type="ECO:0000256" key="11">
    <source>
        <dbReference type="ARBA" id="ARBA00022840"/>
    </source>
</evidence>
<dbReference type="Pfam" id="PF00069">
    <property type="entry name" value="Pkinase"/>
    <property type="match status" value="1"/>
</dbReference>
<dbReference type="GO" id="GO:0005509">
    <property type="term" value="F:calcium ion binding"/>
    <property type="evidence" value="ECO:0007669"/>
    <property type="project" value="InterPro"/>
</dbReference>
<dbReference type="CDD" id="cd05117">
    <property type="entry name" value="STKc_CAMK"/>
    <property type="match status" value="1"/>
</dbReference>
<dbReference type="FunFam" id="1.10.510.10:FF:000571">
    <property type="entry name" value="Maternal embryonic leucine zipper kinase"/>
    <property type="match status" value="1"/>
</dbReference>
<keyword evidence="9 19" id="KW-0418">Kinase</keyword>
<comment type="cofactor">
    <cofactor evidence="1">
        <name>Mg(2+)</name>
        <dbReference type="ChEBI" id="CHEBI:18420"/>
    </cofactor>
</comment>
<evidence type="ECO:0000259" key="17">
    <source>
        <dbReference type="PROSITE" id="PS50222"/>
    </source>
</evidence>
<evidence type="ECO:0000256" key="1">
    <source>
        <dbReference type="ARBA" id="ARBA00001946"/>
    </source>
</evidence>
<evidence type="ECO:0000313" key="20">
    <source>
        <dbReference type="Proteomes" id="UP001429100"/>
    </source>
</evidence>
<dbReference type="FunFam" id="1.10.238.10:FF:000003">
    <property type="entry name" value="Calmodulin A"/>
    <property type="match status" value="1"/>
</dbReference>
<evidence type="ECO:0000256" key="5">
    <source>
        <dbReference type="ARBA" id="ARBA00022679"/>
    </source>
</evidence>
<evidence type="ECO:0000313" key="19">
    <source>
        <dbReference type="EMBL" id="PPS96218.1"/>
    </source>
</evidence>
<dbReference type="EC" id="2.7.11.1" evidence="3"/>
<dbReference type="FunFam" id="3.30.200.20:FF:000315">
    <property type="entry name" value="Calcium-dependent protein kinase 3"/>
    <property type="match status" value="1"/>
</dbReference>
<dbReference type="CDD" id="cd00051">
    <property type="entry name" value="EFh"/>
    <property type="match status" value="1"/>
</dbReference>
<comment type="catalytic activity">
    <reaction evidence="13">
        <text>L-threonyl-[protein] + ATP = O-phospho-L-threonyl-[protein] + ADP + H(+)</text>
        <dbReference type="Rhea" id="RHEA:46608"/>
        <dbReference type="Rhea" id="RHEA-COMP:11060"/>
        <dbReference type="Rhea" id="RHEA-COMP:11605"/>
        <dbReference type="ChEBI" id="CHEBI:15378"/>
        <dbReference type="ChEBI" id="CHEBI:30013"/>
        <dbReference type="ChEBI" id="CHEBI:30616"/>
        <dbReference type="ChEBI" id="CHEBI:61977"/>
        <dbReference type="ChEBI" id="CHEBI:456216"/>
        <dbReference type="EC" id="2.7.11.1"/>
    </reaction>
</comment>
<evidence type="ECO:0000256" key="13">
    <source>
        <dbReference type="ARBA" id="ARBA00047899"/>
    </source>
</evidence>
<proteinExistence type="inferred from homology"/>
<dbReference type="PROSITE" id="PS00108">
    <property type="entry name" value="PROTEIN_KINASE_ST"/>
    <property type="match status" value="1"/>
</dbReference>
<evidence type="ECO:0000256" key="15">
    <source>
        <dbReference type="PROSITE-ProRule" id="PRU10141"/>
    </source>
</evidence>